<dbReference type="OMA" id="HWPFENP"/>
<dbReference type="Proteomes" id="UP000324705">
    <property type="component" value="Chromosome 2A"/>
</dbReference>
<dbReference type="Pfam" id="PF23622">
    <property type="entry name" value="LRR_At1g61320_AtMIF1"/>
    <property type="match status" value="1"/>
</dbReference>
<dbReference type="Gramene" id="TRITD2Av1G289010.3">
    <property type="protein sequence ID" value="TRITD2Av1G289010.3"/>
    <property type="gene ID" value="TRITD2Av1G289010"/>
</dbReference>
<dbReference type="InterPro" id="IPR036047">
    <property type="entry name" value="F-box-like_dom_sf"/>
</dbReference>
<evidence type="ECO:0008006" key="5">
    <source>
        <dbReference type="Google" id="ProtNLM"/>
    </source>
</evidence>
<gene>
    <name evidence="3" type="ORF">TRITD_2Av1G289010</name>
</gene>
<feature type="domain" description="F-box" evidence="1">
    <location>
        <begin position="18"/>
        <end position="51"/>
    </location>
</feature>
<dbReference type="InterPro" id="IPR032675">
    <property type="entry name" value="LRR_dom_sf"/>
</dbReference>
<evidence type="ECO:0000259" key="2">
    <source>
        <dbReference type="Pfam" id="PF23622"/>
    </source>
</evidence>
<reference evidence="3 4" key="1">
    <citation type="submission" date="2017-09" db="EMBL/GenBank/DDBJ databases">
        <authorList>
            <consortium name="International Durum Wheat Genome Sequencing Consortium (IDWGSC)"/>
            <person name="Milanesi L."/>
        </authorList>
    </citation>
    <scope>NUCLEOTIDE SEQUENCE [LARGE SCALE GENOMIC DNA]</scope>
    <source>
        <strain evidence="4">cv. Svevo</strain>
    </source>
</reference>
<dbReference type="InterPro" id="IPR055357">
    <property type="entry name" value="LRR_At1g61320_AtMIF1"/>
</dbReference>
<dbReference type="Gene3D" id="3.80.10.10">
    <property type="entry name" value="Ribonuclease Inhibitor"/>
    <property type="match status" value="1"/>
</dbReference>
<evidence type="ECO:0000259" key="1">
    <source>
        <dbReference type="Pfam" id="PF00646"/>
    </source>
</evidence>
<keyword evidence="4" id="KW-1185">Reference proteome</keyword>
<dbReference type="SUPFAM" id="SSF52047">
    <property type="entry name" value="RNI-like"/>
    <property type="match status" value="1"/>
</dbReference>
<evidence type="ECO:0000313" key="3">
    <source>
        <dbReference type="EMBL" id="VAH39078.1"/>
    </source>
</evidence>
<dbReference type="AlphaFoldDB" id="A0A9R1P963"/>
<sequence length="462" mass="51599">MESPPPKRNVGHGGEDGISALPDHLLLDILERLDLREAVRTGALSTLWRHLPSHLSRVHLDVAHFGGATPLEVMDAFTGAVRALLTRVPPAEGVCGSSALKVLFLSFYTSSPHLSSIGRLVEGIVNLGQTECLEFCISPAPPDRRGCEIVIGQEFKAFSRAYPVAFSWLTRLTLEYHAFGNSGITDLISTCCRLRHLNLRFCTLVNSQSTLKIDVPCSELQELEFTGFGCARIELVSVPKLRQVVCQHWPFESPPVRFGYVPELRGVMLYSKAKAGQEPFALSDCLPRSARNLSTLTLCFGDQMIWIQPEHPKQLTPIFRNLTTVFLFGIFSECDLSWTLFILEAAPALQDFALSRHSCIKTPEYSAEKTNVVWEPSKDFKHLNLKGLHIFGCEDEDKVRNYVRLVMERAVGLLLIELYGENPCIYCDATNLERSKAEKSSRHQIKEQLTHGSSSSVEIIIC</sequence>
<dbReference type="InterPro" id="IPR001810">
    <property type="entry name" value="F-box_dom"/>
</dbReference>
<name>A0A9R1P963_TRITD</name>
<accession>A0A9R1P963</accession>
<dbReference type="InterPro" id="IPR044997">
    <property type="entry name" value="F-box_plant"/>
</dbReference>
<dbReference type="SUPFAM" id="SSF81383">
    <property type="entry name" value="F-box domain"/>
    <property type="match status" value="1"/>
</dbReference>
<protein>
    <recommendedName>
        <fullName evidence="5">F-box domain-containing protein</fullName>
    </recommendedName>
</protein>
<proteinExistence type="predicted"/>
<dbReference type="Pfam" id="PF00646">
    <property type="entry name" value="F-box"/>
    <property type="match status" value="1"/>
</dbReference>
<organism evidence="3 4">
    <name type="scientific">Triticum turgidum subsp. durum</name>
    <name type="common">Durum wheat</name>
    <name type="synonym">Triticum durum</name>
    <dbReference type="NCBI Taxonomy" id="4567"/>
    <lineage>
        <taxon>Eukaryota</taxon>
        <taxon>Viridiplantae</taxon>
        <taxon>Streptophyta</taxon>
        <taxon>Embryophyta</taxon>
        <taxon>Tracheophyta</taxon>
        <taxon>Spermatophyta</taxon>
        <taxon>Magnoliopsida</taxon>
        <taxon>Liliopsida</taxon>
        <taxon>Poales</taxon>
        <taxon>Poaceae</taxon>
        <taxon>BOP clade</taxon>
        <taxon>Pooideae</taxon>
        <taxon>Triticodae</taxon>
        <taxon>Triticeae</taxon>
        <taxon>Triticinae</taxon>
        <taxon>Triticum</taxon>
    </lineage>
</organism>
<dbReference type="EMBL" id="LT934113">
    <property type="protein sequence ID" value="VAH39078.1"/>
    <property type="molecule type" value="Genomic_DNA"/>
</dbReference>
<evidence type="ECO:0000313" key="4">
    <source>
        <dbReference type="Proteomes" id="UP000324705"/>
    </source>
</evidence>
<feature type="domain" description="At1g61320/AtMIF1 LRR" evidence="2">
    <location>
        <begin position="167"/>
        <end position="427"/>
    </location>
</feature>
<dbReference type="PANTHER" id="PTHR32153">
    <property type="entry name" value="OJ000223_09.16 PROTEIN"/>
    <property type="match status" value="1"/>
</dbReference>